<dbReference type="InterPro" id="IPR047140">
    <property type="entry name" value="LabA"/>
</dbReference>
<dbReference type="GO" id="GO:0004540">
    <property type="term" value="F:RNA nuclease activity"/>
    <property type="evidence" value="ECO:0007669"/>
    <property type="project" value="InterPro"/>
</dbReference>
<dbReference type="Gene3D" id="3.40.50.1010">
    <property type="entry name" value="5'-nuclease"/>
    <property type="match status" value="1"/>
</dbReference>
<protein>
    <recommendedName>
        <fullName evidence="1">NYN domain-containing protein</fullName>
    </recommendedName>
</protein>
<dbReference type="InterPro" id="IPR021139">
    <property type="entry name" value="NYN"/>
</dbReference>
<dbReference type="Pfam" id="PF01936">
    <property type="entry name" value="NYN"/>
    <property type="match status" value="1"/>
</dbReference>
<evidence type="ECO:0000259" key="1">
    <source>
        <dbReference type="Pfam" id="PF01936"/>
    </source>
</evidence>
<feature type="domain" description="NYN" evidence="1">
    <location>
        <begin position="3"/>
        <end position="178"/>
    </location>
</feature>
<organism evidence="2 3">
    <name type="scientific">Candidatus Woesebacteria bacterium GW2011_GWB1_38_8</name>
    <dbReference type="NCBI Taxonomy" id="1618570"/>
    <lineage>
        <taxon>Bacteria</taxon>
        <taxon>Candidatus Woeseibacteriota</taxon>
    </lineage>
</organism>
<evidence type="ECO:0000313" key="2">
    <source>
        <dbReference type="EMBL" id="KKQ84734.1"/>
    </source>
</evidence>
<dbReference type="PANTHER" id="PTHR35458:SF8">
    <property type="entry name" value="SLR0650 PROTEIN"/>
    <property type="match status" value="1"/>
</dbReference>
<dbReference type="PANTHER" id="PTHR35458">
    <property type="entry name" value="SLR0755 PROTEIN"/>
    <property type="match status" value="1"/>
</dbReference>
<dbReference type="AlphaFoldDB" id="A0A0G0NFS6"/>
<evidence type="ECO:0000313" key="3">
    <source>
        <dbReference type="Proteomes" id="UP000034081"/>
    </source>
</evidence>
<gene>
    <name evidence="2" type="ORF">UT08_C0014G0026</name>
</gene>
<accession>A0A0G0NFS6</accession>
<dbReference type="EMBL" id="LBVL01000014">
    <property type="protein sequence ID" value="KKQ84734.1"/>
    <property type="molecule type" value="Genomic_DNA"/>
</dbReference>
<dbReference type="Proteomes" id="UP000034081">
    <property type="component" value="Unassembled WGS sequence"/>
</dbReference>
<reference evidence="2 3" key="1">
    <citation type="journal article" date="2015" name="Nature">
        <title>rRNA introns, odd ribosomes, and small enigmatic genomes across a large radiation of phyla.</title>
        <authorList>
            <person name="Brown C.T."/>
            <person name="Hug L.A."/>
            <person name="Thomas B.C."/>
            <person name="Sharon I."/>
            <person name="Castelle C.J."/>
            <person name="Singh A."/>
            <person name="Wilkins M.J."/>
            <person name="Williams K.H."/>
            <person name="Banfield J.F."/>
        </authorList>
    </citation>
    <scope>NUCLEOTIDE SEQUENCE [LARGE SCALE GENOMIC DNA]</scope>
</reference>
<proteinExistence type="predicted"/>
<sequence>MNTYLFVDGENFLFKVEDCLKEQGISRKDVDPTEIDLSSLIKMSLPKYKVKNKYFYSARLRVFEDTREKSLQLIKRQRILKTNLEKQGFEFILAGNVRPYEFKSDGKKKIVFKEKGVDVRIAVDLVSLACDKQIDTAILCSSDSDLQPAVSEVKKRGIKIIYLGFESSPNKGLTYTTDKTVLFRNHEILQVVPKKK</sequence>
<comment type="caution">
    <text evidence="2">The sequence shown here is derived from an EMBL/GenBank/DDBJ whole genome shotgun (WGS) entry which is preliminary data.</text>
</comment>
<name>A0A0G0NFS6_9BACT</name>
<dbReference type="STRING" id="1618570.UT08_C0014G0026"/>